<evidence type="ECO:0000313" key="2">
    <source>
        <dbReference type="EMBL" id="CAI9151052.1"/>
    </source>
</evidence>
<feature type="region of interest" description="Disordered" evidence="1">
    <location>
        <begin position="344"/>
        <end position="369"/>
    </location>
</feature>
<comment type="caution">
    <text evidence="2">The sequence shown here is derived from an EMBL/GenBank/DDBJ whole genome shotgun (WGS) entry which is preliminary data.</text>
</comment>
<feature type="compositionally biased region" description="Polar residues" evidence="1">
    <location>
        <begin position="261"/>
        <end position="274"/>
    </location>
</feature>
<dbReference type="PANTHER" id="PTHR35825">
    <property type="entry name" value="CASEIN KINASE II SUBUNIT ALPHA PRIME-INTERACTING PROTEIN"/>
    <property type="match status" value="1"/>
</dbReference>
<proteinExistence type="predicted"/>
<evidence type="ECO:0000256" key="1">
    <source>
        <dbReference type="SAM" id="MobiDB-lite"/>
    </source>
</evidence>
<protein>
    <recommendedName>
        <fullName evidence="4">Casein kinase II subunit alpha'-interacting protein</fullName>
    </recommendedName>
</protein>
<evidence type="ECO:0008006" key="4">
    <source>
        <dbReference type="Google" id="ProtNLM"/>
    </source>
</evidence>
<dbReference type="EMBL" id="CATKSN020001326">
    <property type="protein sequence ID" value="CAI9151052.1"/>
    <property type="molecule type" value="Genomic_DNA"/>
</dbReference>
<feature type="region of interest" description="Disordered" evidence="1">
    <location>
        <begin position="601"/>
        <end position="642"/>
    </location>
</feature>
<feature type="compositionally biased region" description="Polar residues" evidence="1">
    <location>
        <begin position="120"/>
        <end position="133"/>
    </location>
</feature>
<reference evidence="2" key="1">
    <citation type="submission" date="2023-04" db="EMBL/GenBank/DDBJ databases">
        <authorList>
            <consortium name="ELIXIR-Norway"/>
        </authorList>
    </citation>
    <scope>NUCLEOTIDE SEQUENCE [LARGE SCALE GENOMIC DNA]</scope>
</reference>
<accession>A0ABN8XNW8</accession>
<feature type="compositionally biased region" description="Low complexity" evidence="1">
    <location>
        <begin position="601"/>
        <end position="629"/>
    </location>
</feature>
<evidence type="ECO:0000313" key="3">
    <source>
        <dbReference type="Proteomes" id="UP001176941"/>
    </source>
</evidence>
<feature type="region of interest" description="Disordered" evidence="1">
    <location>
        <begin position="261"/>
        <end position="331"/>
    </location>
</feature>
<name>A0ABN8XNW8_RANTA</name>
<sequence length="723" mass="80130">MVPLAYYDQHFVPLEHSYQLAATSSLARQYTDEKLNQPNNQSVVRVQSHSNNLVVPPPNSSQKVQRCSELPSVTSQGTISGGCYNRVLKSPLSHSKHQATPSLHLQRRTPLWPNKKALSSPLSHPKPQNTSSFDLIKTLSPEPSQTDWSSQLSFPKPQNTSSLDLFWTSPPLKSIRRVSSSSLYVNHQENPSPDYLWTSSSLEPNQRAFSSALPQSKPQKASSLDSLWSSLLERNQRCLSSPSLNSTSQINDLFQTSPEAQHLEPSQMTLSSSLPDPRLQTPPVLRSSSSVLRLPLSNSKPRKSPLPHSDQQSKSLPLFQPKTLDHDFRTPSSAMCHSRLQDTTLPSDKHKATDLSSPHPKPNVSGQSLFSSRHSIRSIAALTLGSRLQRKSSFGHCEETGPGKEIPWTLDYTQPCIVKGGTVPSDVVNKIVNSLSKTRIQRDLCRQILFRRMRGRPNPRPGPRLSSSYMVCLACASCIRSHCSHLTGRKDPHAATLFVIPTPELTPEKEITVKLVFILSLPETTFLLPVKENQPDEAPEDSLEGMEKMSNIFPTSKSDTTQGANEKKTWLTVAPENQAVSQRPQAVDWLLYVKRNSSPQFQPVLPSSSSSTSLSSSSSSSSSSFSSSTIAPLPPPPPPKESAVSDCVFTKLLSYHRLPPGVSWLEFICSKNHQPLPGKPRPSQSPSPKARPMRNSTTVKRRKGPKTVFKIFQTKFQNERNLD</sequence>
<feature type="compositionally biased region" description="Low complexity" evidence="1">
    <location>
        <begin position="282"/>
        <end position="297"/>
    </location>
</feature>
<feature type="compositionally biased region" description="Polar residues" evidence="1">
    <location>
        <begin position="141"/>
        <end position="155"/>
    </location>
</feature>
<feature type="region of interest" description="Disordered" evidence="1">
    <location>
        <begin position="94"/>
        <end position="155"/>
    </location>
</feature>
<organism evidence="2 3">
    <name type="scientific">Rangifer tarandus platyrhynchus</name>
    <name type="common">Svalbard reindeer</name>
    <dbReference type="NCBI Taxonomy" id="3082113"/>
    <lineage>
        <taxon>Eukaryota</taxon>
        <taxon>Metazoa</taxon>
        <taxon>Chordata</taxon>
        <taxon>Craniata</taxon>
        <taxon>Vertebrata</taxon>
        <taxon>Euteleostomi</taxon>
        <taxon>Mammalia</taxon>
        <taxon>Eutheria</taxon>
        <taxon>Laurasiatheria</taxon>
        <taxon>Artiodactyla</taxon>
        <taxon>Ruminantia</taxon>
        <taxon>Pecora</taxon>
        <taxon>Cervidae</taxon>
        <taxon>Odocoileinae</taxon>
        <taxon>Rangifer</taxon>
    </lineage>
</organism>
<keyword evidence="3" id="KW-1185">Reference proteome</keyword>
<dbReference type="InterPro" id="IPR038954">
    <property type="entry name" value="CSNKA2IP"/>
</dbReference>
<gene>
    <name evidence="2" type="ORF">MRATA1EN1_LOCUS32670</name>
</gene>
<dbReference type="PANTHER" id="PTHR35825:SF2">
    <property type="entry name" value="CASEIN KINASE II SUBUNIT ALPHA'-INTERACTING PROTEIN"/>
    <property type="match status" value="1"/>
</dbReference>
<feature type="region of interest" description="Disordered" evidence="1">
    <location>
        <begin position="673"/>
        <end position="706"/>
    </location>
</feature>
<dbReference type="Proteomes" id="UP001176941">
    <property type="component" value="Unassembled WGS sequence"/>
</dbReference>